<accession>A0AAQ3LIP3</accession>
<dbReference type="AlphaFoldDB" id="A0AAQ3LIP3"/>
<reference evidence="1" key="1">
    <citation type="submission" date="2023-06" db="EMBL/GenBank/DDBJ databases">
        <authorList>
            <consortium name="Clinical and Environmental Microbiology Branch: Whole genome sequencing antimicrobial resistance pathogens in the healthcare setting"/>
        </authorList>
    </citation>
    <scope>NUCLEOTIDE SEQUENCE</scope>
    <source>
        <strain evidence="1">2021CK-01020</strain>
    </source>
</reference>
<organism evidence="1 2">
    <name type="scientific">Pseudomonas aeruginosa</name>
    <dbReference type="NCBI Taxonomy" id="287"/>
    <lineage>
        <taxon>Bacteria</taxon>
        <taxon>Pseudomonadati</taxon>
        <taxon>Pseudomonadota</taxon>
        <taxon>Gammaproteobacteria</taxon>
        <taxon>Pseudomonadales</taxon>
        <taxon>Pseudomonadaceae</taxon>
        <taxon>Pseudomonas</taxon>
    </lineage>
</organism>
<reference evidence="1" key="2">
    <citation type="submission" date="2023-10" db="EMBL/GenBank/DDBJ databases">
        <title>Pathogen: clinical or host-associated sample.</title>
        <authorList>
            <person name="Hergert J."/>
            <person name="Casey R."/>
            <person name="Wagner J."/>
            <person name="Young E.L."/>
            <person name="Oakeson K.F."/>
        </authorList>
    </citation>
    <scope>NUCLEOTIDE SEQUENCE</scope>
    <source>
        <strain evidence="1">2021CK-01020</strain>
    </source>
</reference>
<dbReference type="EMBL" id="CP136986">
    <property type="protein sequence ID" value="WOS76835.1"/>
    <property type="molecule type" value="Genomic_DNA"/>
</dbReference>
<protein>
    <submittedName>
        <fullName evidence="1">Uncharacterized protein</fullName>
    </submittedName>
</protein>
<name>A0AAQ3LIP3_PSEAI</name>
<dbReference type="RefSeq" id="WP_052180579.1">
    <property type="nucleotide sequence ID" value="NZ_JABDUY010000033.1"/>
</dbReference>
<dbReference type="Proteomes" id="UP001297540">
    <property type="component" value="Chromosome"/>
</dbReference>
<sequence length="105" mass="11860">MRTRTALPLKVLTPDLAQSLRTFNDAARLLQRMGVRLHRLEPTEGRVTIAADDARQLLEKGYLMGFQRDASAGSTRYITRFQGITLAWSEPISYRDFAGSKPVIH</sequence>
<proteinExistence type="predicted"/>
<evidence type="ECO:0000313" key="1">
    <source>
        <dbReference type="EMBL" id="WOS76835.1"/>
    </source>
</evidence>
<evidence type="ECO:0000313" key="2">
    <source>
        <dbReference type="Proteomes" id="UP001297540"/>
    </source>
</evidence>
<gene>
    <name evidence="1" type="ORF">L4V69_30765</name>
</gene>